<evidence type="ECO:0000256" key="1">
    <source>
        <dbReference type="ARBA" id="ARBA00004651"/>
    </source>
</evidence>
<evidence type="ECO:0000256" key="12">
    <source>
        <dbReference type="PROSITE-ProRule" id="PRU01193"/>
    </source>
</evidence>
<dbReference type="SUPFAM" id="SSF51206">
    <property type="entry name" value="cAMP-binding domain-like"/>
    <property type="match status" value="1"/>
</dbReference>
<dbReference type="Pfam" id="PF00571">
    <property type="entry name" value="CBS"/>
    <property type="match status" value="1"/>
</dbReference>
<dbReference type="Proteomes" id="UP000695026">
    <property type="component" value="Unplaced"/>
</dbReference>
<dbReference type="InterPro" id="IPR045095">
    <property type="entry name" value="ACDP"/>
</dbReference>
<evidence type="ECO:0000256" key="3">
    <source>
        <dbReference type="ARBA" id="ARBA00022448"/>
    </source>
</evidence>
<dbReference type="Pfam" id="PF25511">
    <property type="entry name" value="Ig_CNNM4_N"/>
    <property type="match status" value="1"/>
</dbReference>
<evidence type="ECO:0000256" key="2">
    <source>
        <dbReference type="ARBA" id="ARBA00010484"/>
    </source>
</evidence>
<feature type="signal peptide" evidence="14">
    <location>
        <begin position="1"/>
        <end position="18"/>
    </location>
</feature>
<keyword evidence="10 12" id="KW-0472">Membrane</keyword>
<evidence type="ECO:0000256" key="8">
    <source>
        <dbReference type="ARBA" id="ARBA00023065"/>
    </source>
</evidence>
<comment type="similarity">
    <text evidence="2 13">Belongs to the ACDP family.</text>
</comment>
<evidence type="ECO:0000256" key="14">
    <source>
        <dbReference type="SAM" id="SignalP"/>
    </source>
</evidence>
<dbReference type="GeneID" id="103065959"/>
<comment type="subcellular location">
    <subcellularLocation>
        <location evidence="1 13">Cell membrane</location>
        <topology evidence="1 13">Multi-pass membrane protein</topology>
    </subcellularLocation>
</comment>
<comment type="function">
    <text evidence="13">Metal transporter.</text>
</comment>
<dbReference type="InterPro" id="IPR000644">
    <property type="entry name" value="CBS_dom"/>
</dbReference>
<dbReference type="PROSITE" id="PS51371">
    <property type="entry name" value="CBS"/>
    <property type="match status" value="1"/>
</dbReference>
<keyword evidence="6" id="KW-0677">Repeat</keyword>
<evidence type="ECO:0000256" key="11">
    <source>
        <dbReference type="PROSITE-ProRule" id="PRU00703"/>
    </source>
</evidence>
<dbReference type="Gene3D" id="3.10.580.10">
    <property type="entry name" value="CBS-domain"/>
    <property type="match status" value="1"/>
</dbReference>
<evidence type="ECO:0000259" key="16">
    <source>
        <dbReference type="PROSITE" id="PS51846"/>
    </source>
</evidence>
<sequence length="743" mass="84067">MLPKILMLLFTFLLQASAGKGVPSHNGTIIVGMRLENSSKSQTRILEKGIIQVVEGSMIQLRVYGKGIHQFTWQRIRFVEASSLGTIIRNSSGCPHRTSDLLVEPYSHDVRDTSAILFVTVQTLRKKIQFKDYMMCLEDDHGQPRQWLSDSDLTLRVIEDKSTNLPLWFEMISIVFLLALSGILSGLNLGLMALDPMGLRIVQNCGTAKERKYAARIAPIRRKGNYLLCSLLLGNVLVNASLTILFDKIIGANIGSIVVSTFGIVLIGEIIPQAICSRHGLAIGANTIFITRLLMLLTFPFSYPISMMLDYLLGKEMGTVYNREKLMEMLRLTQPYNDLMKEELNIIEGALELRTKTVENVMTPLNDCFFVNSDAILDFDTMTEIMESGYTRIPIYEKEKTNIVDMLYVKDLAFVDPDDCTPLKTITKFYNHPIHYVSYSTKLDAVLEEFKNGKSHLAIVRKMHEVDHDQIFEVVGIVTLEDVIEEIIKSEIVDESDLYIDNRSKKRATGIRKWDFSAFRGYETEAKISKQLLLAAHRFLSTEILQFCPTIISEKYLLRLLKHRDVICELKFDDSFKDSPHHYLYQRNKTADYFILILQGKVEVEACKENMKFENGPFSYYGVMALGTSCLTGVETSSMARLSSISRLSYEQMIPAFSSSISTNQVLPSTSLQYMADFTVRALTDLLYVKITRMQYQNCVMASLIDSNVSGEVIAKAPEPLNPPQNNCKSILKIAKEEPPGSE</sequence>
<evidence type="ECO:0000256" key="10">
    <source>
        <dbReference type="ARBA" id="ARBA00023136"/>
    </source>
</evidence>
<dbReference type="CDD" id="cd04590">
    <property type="entry name" value="CBS_pair_CorC_HlyC_assoc"/>
    <property type="match status" value="1"/>
</dbReference>
<dbReference type="OMA" id="HVENDRA"/>
<dbReference type="PROSITE" id="PS51846">
    <property type="entry name" value="CNNM"/>
    <property type="match status" value="1"/>
</dbReference>
<dbReference type="PANTHER" id="PTHR12064:SF26">
    <property type="entry name" value="METAL TRANSPORTER CNNM4"/>
    <property type="match status" value="1"/>
</dbReference>
<dbReference type="AlphaFoldDB" id="A0A9F5IKF8"/>
<keyword evidence="17" id="KW-1185">Reference proteome</keyword>
<dbReference type="RefSeq" id="XP_025020982.1">
    <property type="nucleotide sequence ID" value="XM_025165214.1"/>
</dbReference>
<feature type="chain" id="PRO_5039927684" description="Metal transporter" evidence="14">
    <location>
        <begin position="19"/>
        <end position="743"/>
    </location>
</feature>
<dbReference type="GO" id="GO:0015095">
    <property type="term" value="F:magnesium ion transmembrane transporter activity"/>
    <property type="evidence" value="ECO:0007669"/>
    <property type="project" value="TreeGrafter"/>
</dbReference>
<feature type="transmembrane region" description="Helical" evidence="13">
    <location>
        <begin position="283"/>
        <end position="303"/>
    </location>
</feature>
<dbReference type="Pfam" id="PF01595">
    <property type="entry name" value="CNNM"/>
    <property type="match status" value="1"/>
</dbReference>
<keyword evidence="14" id="KW-0732">Signal</keyword>
<dbReference type="InterPro" id="IPR002550">
    <property type="entry name" value="CNNM"/>
</dbReference>
<feature type="transmembrane region" description="Helical" evidence="13">
    <location>
        <begin position="226"/>
        <end position="246"/>
    </location>
</feature>
<protein>
    <recommendedName>
        <fullName evidence="13">Metal transporter</fullName>
    </recommendedName>
</protein>
<keyword evidence="9 11" id="KW-0129">CBS domain</keyword>
<gene>
    <name evidence="18" type="primary">LOC103065959</name>
</gene>
<dbReference type="OrthoDB" id="5353557at2759"/>
<evidence type="ECO:0000256" key="13">
    <source>
        <dbReference type="RuleBase" id="RU369091"/>
    </source>
</evidence>
<reference evidence="18" key="1">
    <citation type="submission" date="2025-08" db="UniProtKB">
        <authorList>
            <consortium name="RefSeq"/>
        </authorList>
    </citation>
    <scope>IDENTIFICATION</scope>
    <source>
        <tissue evidence="18">Liver</tissue>
    </source>
</reference>
<evidence type="ECO:0000256" key="6">
    <source>
        <dbReference type="ARBA" id="ARBA00022737"/>
    </source>
</evidence>
<evidence type="ECO:0000256" key="5">
    <source>
        <dbReference type="ARBA" id="ARBA00022692"/>
    </source>
</evidence>
<proteinExistence type="inferred from homology"/>
<evidence type="ECO:0000256" key="7">
    <source>
        <dbReference type="ARBA" id="ARBA00022989"/>
    </source>
</evidence>
<dbReference type="InterPro" id="IPR046342">
    <property type="entry name" value="CBS_dom_sf"/>
</dbReference>
<dbReference type="PANTHER" id="PTHR12064">
    <property type="entry name" value="METAL TRANSPORTER CNNM"/>
    <property type="match status" value="1"/>
</dbReference>
<organism evidence="17 18">
    <name type="scientific">Python bivittatus</name>
    <name type="common">Burmese python</name>
    <name type="synonym">Python molurus bivittatus</name>
    <dbReference type="NCBI Taxonomy" id="176946"/>
    <lineage>
        <taxon>Eukaryota</taxon>
        <taxon>Metazoa</taxon>
        <taxon>Chordata</taxon>
        <taxon>Craniata</taxon>
        <taxon>Vertebrata</taxon>
        <taxon>Euteleostomi</taxon>
        <taxon>Lepidosauria</taxon>
        <taxon>Squamata</taxon>
        <taxon>Bifurcata</taxon>
        <taxon>Unidentata</taxon>
        <taxon>Episquamata</taxon>
        <taxon>Toxicofera</taxon>
        <taxon>Serpentes</taxon>
        <taxon>Henophidia</taxon>
        <taxon>Pythonidae</taxon>
        <taxon>Python</taxon>
    </lineage>
</organism>
<keyword evidence="7 12" id="KW-1133">Transmembrane helix</keyword>
<evidence type="ECO:0000313" key="17">
    <source>
        <dbReference type="Proteomes" id="UP000695026"/>
    </source>
</evidence>
<dbReference type="GO" id="GO:0005886">
    <property type="term" value="C:plasma membrane"/>
    <property type="evidence" value="ECO:0007669"/>
    <property type="project" value="UniProtKB-SubCell"/>
</dbReference>
<feature type="transmembrane region" description="Helical" evidence="13">
    <location>
        <begin position="167"/>
        <end position="191"/>
    </location>
</feature>
<feature type="domain" description="CNNM transmembrane" evidence="16">
    <location>
        <begin position="163"/>
        <end position="343"/>
    </location>
</feature>
<evidence type="ECO:0000256" key="9">
    <source>
        <dbReference type="ARBA" id="ARBA00023122"/>
    </source>
</evidence>
<dbReference type="SUPFAM" id="SSF54631">
    <property type="entry name" value="CBS-domain pair"/>
    <property type="match status" value="1"/>
</dbReference>
<evidence type="ECO:0000256" key="4">
    <source>
        <dbReference type="ARBA" id="ARBA00022475"/>
    </source>
</evidence>
<dbReference type="GO" id="GO:0015081">
    <property type="term" value="F:sodium ion transmembrane transporter activity"/>
    <property type="evidence" value="ECO:0007669"/>
    <property type="project" value="TreeGrafter"/>
</dbReference>
<evidence type="ECO:0000259" key="15">
    <source>
        <dbReference type="PROSITE" id="PS51371"/>
    </source>
</evidence>
<dbReference type="InterPro" id="IPR057492">
    <property type="entry name" value="Ig_CNNM1/2/4_N"/>
</dbReference>
<dbReference type="KEGG" id="pbi:103065959"/>
<feature type="transmembrane region" description="Helical" evidence="13">
    <location>
        <begin position="252"/>
        <end position="271"/>
    </location>
</feature>
<accession>A0A9F5IKF8</accession>
<keyword evidence="5 12" id="KW-0812">Transmembrane</keyword>
<dbReference type="InterPro" id="IPR044751">
    <property type="entry name" value="Ion_transp-like_CBS"/>
</dbReference>
<dbReference type="FunFam" id="3.10.580.10:FF:000001">
    <property type="entry name" value="Putative metal transporter CNNM3 isoform 2"/>
    <property type="match status" value="1"/>
</dbReference>
<dbReference type="InterPro" id="IPR018490">
    <property type="entry name" value="cNMP-bd_dom_sf"/>
</dbReference>
<keyword evidence="8" id="KW-0406">Ion transport</keyword>
<evidence type="ECO:0000313" key="18">
    <source>
        <dbReference type="RefSeq" id="XP_025020982.1"/>
    </source>
</evidence>
<keyword evidence="3" id="KW-0813">Transport</keyword>
<keyword evidence="4" id="KW-1003">Cell membrane</keyword>
<feature type="domain" description="CBS" evidence="15">
    <location>
        <begin position="430"/>
        <end position="495"/>
    </location>
</feature>
<name>A0A9F5IKF8_PYTBI</name>
<dbReference type="Pfam" id="PF25562">
    <property type="entry name" value="CNBH_CNNM2_C"/>
    <property type="match status" value="1"/>
</dbReference>
<dbReference type="GO" id="GO:0010960">
    <property type="term" value="P:magnesium ion homeostasis"/>
    <property type="evidence" value="ECO:0007669"/>
    <property type="project" value="InterPro"/>
</dbReference>